<sequence>MTAATEVEVLDVLKALANEVRFELVRILAHGEQCVCDLEAILDLPQSKVSYHLATLRDVGLVSSEQRGKNSYYRLERALLYRLGGDVLAALLRPDPVLTQQSKSLC</sequence>
<evidence type="ECO:0000256" key="1">
    <source>
        <dbReference type="ARBA" id="ARBA00023015"/>
    </source>
</evidence>
<protein>
    <submittedName>
        <fullName evidence="5">Metalloregulator ArsR/SmtB family transcription factor</fullName>
    </submittedName>
</protein>
<dbReference type="PROSITE" id="PS50987">
    <property type="entry name" value="HTH_ARSR_2"/>
    <property type="match status" value="1"/>
</dbReference>
<evidence type="ECO:0000313" key="5">
    <source>
        <dbReference type="EMBL" id="XBV83694.1"/>
    </source>
</evidence>
<dbReference type="InterPro" id="IPR036390">
    <property type="entry name" value="WH_DNA-bd_sf"/>
</dbReference>
<dbReference type="NCBIfam" id="NF033788">
    <property type="entry name" value="HTH_metalloreg"/>
    <property type="match status" value="1"/>
</dbReference>
<dbReference type="InterPro" id="IPR036388">
    <property type="entry name" value="WH-like_DNA-bd_sf"/>
</dbReference>
<evidence type="ECO:0000256" key="2">
    <source>
        <dbReference type="ARBA" id="ARBA00023125"/>
    </source>
</evidence>
<dbReference type="CDD" id="cd00090">
    <property type="entry name" value="HTH_ARSR"/>
    <property type="match status" value="1"/>
</dbReference>
<dbReference type="SMART" id="SM00418">
    <property type="entry name" value="HTH_ARSR"/>
    <property type="match status" value="1"/>
</dbReference>
<dbReference type="PRINTS" id="PR00778">
    <property type="entry name" value="HTHARSR"/>
</dbReference>
<keyword evidence="3" id="KW-0804">Transcription</keyword>
<dbReference type="SUPFAM" id="SSF46785">
    <property type="entry name" value="Winged helix' DNA-binding domain"/>
    <property type="match status" value="1"/>
</dbReference>
<organism evidence="5">
    <name type="scientific">Deinococcus sonorensis KR-87</name>
    <dbReference type="NCBI Taxonomy" id="694439"/>
    <lineage>
        <taxon>Bacteria</taxon>
        <taxon>Thermotogati</taxon>
        <taxon>Deinococcota</taxon>
        <taxon>Deinococci</taxon>
        <taxon>Deinococcales</taxon>
        <taxon>Deinococcaceae</taxon>
        <taxon>Deinococcus</taxon>
    </lineage>
</organism>
<evidence type="ECO:0000259" key="4">
    <source>
        <dbReference type="PROSITE" id="PS50987"/>
    </source>
</evidence>
<dbReference type="InterPro" id="IPR001845">
    <property type="entry name" value="HTH_ArsR_DNA-bd_dom"/>
</dbReference>
<gene>
    <name evidence="5" type="ORF">ABOD76_03125</name>
</gene>
<keyword evidence="1" id="KW-0805">Transcription regulation</keyword>
<feature type="domain" description="HTH arsR-type" evidence="4">
    <location>
        <begin position="1"/>
        <end position="95"/>
    </location>
</feature>
<dbReference type="RefSeq" id="WP_350241367.1">
    <property type="nucleotide sequence ID" value="NZ_CP158297.1"/>
</dbReference>
<dbReference type="PANTHER" id="PTHR33154:SF18">
    <property type="entry name" value="ARSENICAL RESISTANCE OPERON REPRESSOR"/>
    <property type="match status" value="1"/>
</dbReference>
<dbReference type="InterPro" id="IPR051081">
    <property type="entry name" value="HTH_MetalResp_TranReg"/>
</dbReference>
<proteinExistence type="predicted"/>
<dbReference type="Gene3D" id="1.10.10.10">
    <property type="entry name" value="Winged helix-like DNA-binding domain superfamily/Winged helix DNA-binding domain"/>
    <property type="match status" value="1"/>
</dbReference>
<dbReference type="GO" id="GO:0003677">
    <property type="term" value="F:DNA binding"/>
    <property type="evidence" value="ECO:0007669"/>
    <property type="project" value="UniProtKB-KW"/>
</dbReference>
<dbReference type="GO" id="GO:0003700">
    <property type="term" value="F:DNA-binding transcription factor activity"/>
    <property type="evidence" value="ECO:0007669"/>
    <property type="project" value="InterPro"/>
</dbReference>
<accession>A0AAU7U5F0</accession>
<dbReference type="PANTHER" id="PTHR33154">
    <property type="entry name" value="TRANSCRIPTIONAL REGULATOR, ARSR FAMILY"/>
    <property type="match status" value="1"/>
</dbReference>
<evidence type="ECO:0000256" key="3">
    <source>
        <dbReference type="ARBA" id="ARBA00023163"/>
    </source>
</evidence>
<dbReference type="InterPro" id="IPR011991">
    <property type="entry name" value="ArsR-like_HTH"/>
</dbReference>
<dbReference type="EMBL" id="CP158297">
    <property type="protein sequence ID" value="XBV83694.1"/>
    <property type="molecule type" value="Genomic_DNA"/>
</dbReference>
<reference evidence="5" key="1">
    <citation type="submission" date="2024-06" db="EMBL/GenBank/DDBJ databases">
        <title>Draft Genome Sequence of Deinococcus sonorensis Type Strain KR-87, a Biofilm Producing Representative of the Genus Deinococcus.</title>
        <authorList>
            <person name="Boren L.S."/>
            <person name="Grosso R.A."/>
            <person name="Hugenberg-Cox A.N."/>
            <person name="Hill J.T.E."/>
            <person name="Albert C.M."/>
            <person name="Tuohy J.M."/>
        </authorList>
    </citation>
    <scope>NUCLEOTIDE SEQUENCE</scope>
    <source>
        <strain evidence="5">KR-87</strain>
        <plasmid evidence="5">pDson01</plasmid>
    </source>
</reference>
<dbReference type="Pfam" id="PF01022">
    <property type="entry name" value="HTH_5"/>
    <property type="match status" value="1"/>
</dbReference>
<keyword evidence="2" id="KW-0238">DNA-binding</keyword>
<dbReference type="AlphaFoldDB" id="A0AAU7U5F0"/>
<dbReference type="KEGG" id="dsc:ABOD76_03125"/>
<keyword evidence="5" id="KW-0614">Plasmid</keyword>
<geneLocation type="plasmid" evidence="5">
    <name>pDson01</name>
</geneLocation>
<name>A0AAU7U5F0_9DEIO</name>